<keyword evidence="6" id="KW-0975">Bacterial flagellum</keyword>
<evidence type="ECO:0000256" key="2">
    <source>
        <dbReference type="ARBA" id="ARBA00004613"/>
    </source>
</evidence>
<dbReference type="Proteomes" id="UP000094969">
    <property type="component" value="Chromosome"/>
</dbReference>
<organism evidence="9 10">
    <name type="scientific">Bosea vaviloviae</name>
    <dbReference type="NCBI Taxonomy" id="1526658"/>
    <lineage>
        <taxon>Bacteria</taxon>
        <taxon>Pseudomonadati</taxon>
        <taxon>Pseudomonadota</taxon>
        <taxon>Alphaproteobacteria</taxon>
        <taxon>Hyphomicrobiales</taxon>
        <taxon>Boseaceae</taxon>
        <taxon>Bosea</taxon>
    </lineage>
</organism>
<dbReference type="InterPro" id="IPR053927">
    <property type="entry name" value="FlgK_helical"/>
</dbReference>
<proteinExistence type="inferred from homology"/>
<evidence type="ECO:0000313" key="10">
    <source>
        <dbReference type="Proteomes" id="UP000094969"/>
    </source>
</evidence>
<dbReference type="GO" id="GO:0005576">
    <property type="term" value="C:extracellular region"/>
    <property type="evidence" value="ECO:0007669"/>
    <property type="project" value="UniProtKB-SubCell"/>
</dbReference>
<dbReference type="PANTHER" id="PTHR30033">
    <property type="entry name" value="FLAGELLAR HOOK-ASSOCIATED PROTEIN 1"/>
    <property type="match status" value="1"/>
</dbReference>
<gene>
    <name evidence="9" type="ORF">BHK69_01120</name>
</gene>
<keyword evidence="5" id="KW-0964">Secreted</keyword>
<dbReference type="OrthoDB" id="7181295at2"/>
<sequence length="492" mass="51137">MSLSSALNVAQSSLSVTGLQTAVISRNVAGADSEYYNRKSGLVVTTYGGAVKVASIGRTMNTVLFTNKLSATSTTSAQQAIVNGLDQLEATVNDPELDQSVAAKLGSLNNALQQYSITPDDPLLAQNVLSGADALARALNQASDTVGGVREQADADMAAGVDRVNDLLAEFEQVNRAIVKGTQAGSDITDQLDSRDRILSQLSEEIGISVSTRSGNDMVIYTDGGVTLFETTPRSVTMAPSYALGAGASGNAVFIDGVAVTGANSVMPLKSGQIYGSSVIRDDVAVTYQNQLDEIARGLVEAFAESDQGTPATLPDQAGLFTWPGGPAVPATGTVSPGLAASIRINPNADPTQGGDLDRLRDGGISDPSNPNYVYNSSGAASYSDRIQGLLTALAADRSFDPAAKADPSTSLTGFASSSVGWLEAQRQSSTTTLGYQKALLERTSEALSNATGVSIDEEMTLMMELERSYSASSTLITTIDKMLNSLLEAVR</sequence>
<name>A0A1D7TVY6_9HYPH</name>
<dbReference type="Pfam" id="PF22638">
    <property type="entry name" value="FlgK_D1"/>
    <property type="match status" value="1"/>
</dbReference>
<dbReference type="GO" id="GO:0009424">
    <property type="term" value="C:bacterial-type flagellum hook"/>
    <property type="evidence" value="ECO:0007669"/>
    <property type="project" value="InterPro"/>
</dbReference>
<keyword evidence="10" id="KW-1185">Reference proteome</keyword>
<evidence type="ECO:0000256" key="4">
    <source>
        <dbReference type="ARBA" id="ARBA00016244"/>
    </source>
</evidence>
<dbReference type="InterPro" id="IPR010930">
    <property type="entry name" value="Flg_bb/hook_C_dom"/>
</dbReference>
<dbReference type="SUPFAM" id="SSF64518">
    <property type="entry name" value="Phase 1 flagellin"/>
    <property type="match status" value="1"/>
</dbReference>
<evidence type="ECO:0000256" key="3">
    <source>
        <dbReference type="ARBA" id="ARBA00009677"/>
    </source>
</evidence>
<keyword evidence="9" id="KW-0969">Cilium</keyword>
<comment type="subcellular location">
    <subcellularLocation>
        <location evidence="1">Bacterial flagellum</location>
    </subcellularLocation>
    <subcellularLocation>
        <location evidence="2">Secreted</location>
    </subcellularLocation>
</comment>
<dbReference type="RefSeq" id="WP_069688504.1">
    <property type="nucleotide sequence ID" value="NZ_CP017147.1"/>
</dbReference>
<keyword evidence="9" id="KW-0282">Flagellum</keyword>
<evidence type="ECO:0000259" key="8">
    <source>
        <dbReference type="Pfam" id="PF22638"/>
    </source>
</evidence>
<comment type="similarity">
    <text evidence="3">Belongs to the flagella basal body rod proteins family.</text>
</comment>
<dbReference type="GO" id="GO:0005198">
    <property type="term" value="F:structural molecule activity"/>
    <property type="evidence" value="ECO:0007669"/>
    <property type="project" value="InterPro"/>
</dbReference>
<evidence type="ECO:0000256" key="6">
    <source>
        <dbReference type="ARBA" id="ARBA00023143"/>
    </source>
</evidence>
<evidence type="ECO:0000256" key="5">
    <source>
        <dbReference type="ARBA" id="ARBA00022525"/>
    </source>
</evidence>
<dbReference type="InterPro" id="IPR002371">
    <property type="entry name" value="FlgK"/>
</dbReference>
<evidence type="ECO:0000259" key="7">
    <source>
        <dbReference type="Pfam" id="PF06429"/>
    </source>
</evidence>
<dbReference type="Pfam" id="PF06429">
    <property type="entry name" value="Flg_bbr_C"/>
    <property type="match status" value="1"/>
</dbReference>
<reference evidence="9 10" key="1">
    <citation type="journal article" date="2015" name="Antonie Van Leeuwenhoek">
        <title>Bosea vaviloviae sp. nov., a new species of slow-growing rhizobia isolated from nodules of the relict species Vavilovia formosa (Stev.) Fed.</title>
        <authorList>
            <person name="Safronova V.I."/>
            <person name="Kuznetsova I.G."/>
            <person name="Sazanova A.L."/>
            <person name="Kimeklis A.K."/>
            <person name="Belimov A.A."/>
            <person name="Andronov E.E."/>
            <person name="Pinaev A.G."/>
            <person name="Chizhevskaya E.P."/>
            <person name="Pukhaev A.R."/>
            <person name="Popov K.P."/>
            <person name="Willems A."/>
            <person name="Tikhonovich I.A."/>
        </authorList>
    </citation>
    <scope>NUCLEOTIDE SEQUENCE [LARGE SCALE GENOMIC DNA]</scope>
    <source>
        <strain evidence="9 10">Vaf18</strain>
    </source>
</reference>
<feature type="domain" description="Flagellar basal-body/hook protein C-terminal" evidence="7">
    <location>
        <begin position="451"/>
        <end position="488"/>
    </location>
</feature>
<dbReference type="NCBIfam" id="TIGR02492">
    <property type="entry name" value="flgK_ends"/>
    <property type="match status" value="1"/>
</dbReference>
<protein>
    <recommendedName>
        <fullName evidence="4">Flagellar hook-associated protein 1</fullName>
    </recommendedName>
</protein>
<dbReference type="STRING" id="1526658.BHK69_01120"/>
<dbReference type="KEGG" id="bvv:BHK69_01120"/>
<dbReference type="GO" id="GO:0044780">
    <property type="term" value="P:bacterial-type flagellum assembly"/>
    <property type="evidence" value="ECO:0007669"/>
    <property type="project" value="InterPro"/>
</dbReference>
<dbReference type="EMBL" id="CP017147">
    <property type="protein sequence ID" value="AOO79280.1"/>
    <property type="molecule type" value="Genomic_DNA"/>
</dbReference>
<evidence type="ECO:0000313" key="9">
    <source>
        <dbReference type="EMBL" id="AOO79280.1"/>
    </source>
</evidence>
<accession>A0A1D7TVY6</accession>
<keyword evidence="9" id="KW-0966">Cell projection</keyword>
<dbReference type="AlphaFoldDB" id="A0A1D7TVY6"/>
<evidence type="ECO:0000256" key="1">
    <source>
        <dbReference type="ARBA" id="ARBA00004365"/>
    </source>
</evidence>
<feature type="domain" description="Flagellar hook-associated protein FlgK helical" evidence="8">
    <location>
        <begin position="85"/>
        <end position="305"/>
    </location>
</feature>
<dbReference type="PANTHER" id="PTHR30033:SF1">
    <property type="entry name" value="FLAGELLAR HOOK-ASSOCIATED PROTEIN 1"/>
    <property type="match status" value="1"/>
</dbReference>